<dbReference type="STRING" id="1271860.SAMN05216174_105288"/>
<keyword evidence="4" id="KW-1185">Reference proteome</keyword>
<dbReference type="InterPro" id="IPR024344">
    <property type="entry name" value="MDMPI_metal-binding"/>
</dbReference>
<dbReference type="Proteomes" id="UP000199501">
    <property type="component" value="Unassembled WGS sequence"/>
</dbReference>
<protein>
    <submittedName>
        <fullName evidence="3">TIGR03083 family protein</fullName>
    </submittedName>
</protein>
<dbReference type="PANTHER" id="PTHR40758">
    <property type="entry name" value="CONSERVED PROTEIN"/>
    <property type="match status" value="1"/>
</dbReference>
<organism evidence="3 4">
    <name type="scientific">Actinokineospora iranica</name>
    <dbReference type="NCBI Taxonomy" id="1271860"/>
    <lineage>
        <taxon>Bacteria</taxon>
        <taxon>Bacillati</taxon>
        <taxon>Actinomycetota</taxon>
        <taxon>Actinomycetes</taxon>
        <taxon>Pseudonocardiales</taxon>
        <taxon>Pseudonocardiaceae</taxon>
        <taxon>Actinokineospora</taxon>
    </lineage>
</organism>
<dbReference type="InterPro" id="IPR017517">
    <property type="entry name" value="Maleyloyr_isom"/>
</dbReference>
<dbReference type="GO" id="GO:0005886">
    <property type="term" value="C:plasma membrane"/>
    <property type="evidence" value="ECO:0007669"/>
    <property type="project" value="TreeGrafter"/>
</dbReference>
<accession>A0A1G6QH32</accession>
<dbReference type="EMBL" id="FMZZ01000005">
    <property type="protein sequence ID" value="SDC91628.1"/>
    <property type="molecule type" value="Genomic_DNA"/>
</dbReference>
<dbReference type="RefSeq" id="WP_091450316.1">
    <property type="nucleotide sequence ID" value="NZ_FMZZ01000005.1"/>
</dbReference>
<proteinExistence type="predicted"/>
<evidence type="ECO:0000313" key="3">
    <source>
        <dbReference type="EMBL" id="SDC91628.1"/>
    </source>
</evidence>
<sequence length="243" mass="26447">MDYFAHLARDYARLRAVAAPALSAPVPTCPEWTVADLVRHVAVVYLHKAATMRLNAWPEPWPPDLSDTDPLRVLDAGHTELMDQLTSRPPTAETFTWYPPDQTVGFWIRRLTQETVVHRIDAELAAGVPSAPVPADLATDGVDEVVTRFLAFASAASPPRFATVEHLLDGRTVRVEAGASSWFVTLAAPIAVSFAGEPDATVRGEPDAVFRWLWRRSDATALTLDGDPALIDALHQVLGPATV</sequence>
<dbReference type="Pfam" id="PF07398">
    <property type="entry name" value="MDMPI_C"/>
    <property type="match status" value="1"/>
</dbReference>
<dbReference type="GO" id="GO:0046872">
    <property type="term" value="F:metal ion binding"/>
    <property type="evidence" value="ECO:0007669"/>
    <property type="project" value="InterPro"/>
</dbReference>
<dbReference type="NCBIfam" id="TIGR03083">
    <property type="entry name" value="maleylpyruvate isomerase family mycothiol-dependent enzyme"/>
    <property type="match status" value="1"/>
</dbReference>
<gene>
    <name evidence="3" type="ORF">SAMN05216174_105288</name>
</gene>
<feature type="domain" description="Mycothiol-dependent maleylpyruvate isomerase metal-binding" evidence="2">
    <location>
        <begin position="8"/>
        <end position="122"/>
    </location>
</feature>
<dbReference type="OrthoDB" id="3671213at2"/>
<dbReference type="InterPro" id="IPR034660">
    <property type="entry name" value="DinB/YfiT-like"/>
</dbReference>
<dbReference type="InterPro" id="IPR010872">
    <property type="entry name" value="MDMPI_C-term_domain"/>
</dbReference>
<evidence type="ECO:0000313" key="4">
    <source>
        <dbReference type="Proteomes" id="UP000199501"/>
    </source>
</evidence>
<dbReference type="PANTHER" id="PTHR40758:SF1">
    <property type="entry name" value="CONSERVED PROTEIN"/>
    <property type="match status" value="1"/>
</dbReference>
<feature type="domain" description="MDMPI C-terminal" evidence="1">
    <location>
        <begin position="136"/>
        <end position="232"/>
    </location>
</feature>
<dbReference type="SUPFAM" id="SSF109854">
    <property type="entry name" value="DinB/YfiT-like putative metalloenzymes"/>
    <property type="match status" value="1"/>
</dbReference>
<evidence type="ECO:0000259" key="2">
    <source>
        <dbReference type="Pfam" id="PF11716"/>
    </source>
</evidence>
<dbReference type="AlphaFoldDB" id="A0A1G6QH32"/>
<dbReference type="Pfam" id="PF11716">
    <property type="entry name" value="MDMPI_N"/>
    <property type="match status" value="1"/>
</dbReference>
<name>A0A1G6QH32_9PSEU</name>
<evidence type="ECO:0000259" key="1">
    <source>
        <dbReference type="Pfam" id="PF07398"/>
    </source>
</evidence>
<reference evidence="4" key="1">
    <citation type="submission" date="2016-10" db="EMBL/GenBank/DDBJ databases">
        <authorList>
            <person name="Varghese N."/>
            <person name="Submissions S."/>
        </authorList>
    </citation>
    <scope>NUCLEOTIDE SEQUENCE [LARGE SCALE GENOMIC DNA]</scope>
    <source>
        <strain evidence="4">IBRC-M 10403</strain>
    </source>
</reference>